<keyword evidence="3" id="KW-1185">Reference proteome</keyword>
<evidence type="ECO:0000313" key="2">
    <source>
        <dbReference type="EMBL" id="CEP17646.1"/>
    </source>
</evidence>
<organism evidence="2 3">
    <name type="scientific">Parasitella parasitica</name>
    <dbReference type="NCBI Taxonomy" id="35722"/>
    <lineage>
        <taxon>Eukaryota</taxon>
        <taxon>Fungi</taxon>
        <taxon>Fungi incertae sedis</taxon>
        <taxon>Mucoromycota</taxon>
        <taxon>Mucoromycotina</taxon>
        <taxon>Mucoromycetes</taxon>
        <taxon>Mucorales</taxon>
        <taxon>Mucorineae</taxon>
        <taxon>Mucoraceae</taxon>
        <taxon>Parasitella</taxon>
    </lineage>
</organism>
<dbReference type="OrthoDB" id="2290643at2759"/>
<proteinExistence type="predicted"/>
<evidence type="ECO:0000256" key="1">
    <source>
        <dbReference type="SAM" id="MobiDB-lite"/>
    </source>
</evidence>
<sequence>MSPHMVHKGFRAMDYSKHCHIFATSLPFTSITRIEQQQASSLSHVSDAMPGLRRDLSSMDVFSDTSSMSGAPTDITEMPVDPPLENGEYRACTVSFKSLLRKDVRPDIAQSFLRAVNSAIHDVTDYIMDFQFIVFVSMLSIISSQIVVADTIAVEYNSCEGFQIQRILLSWFPSKSDTTVSAMPFSSSAFEFASFCNYLKELFQGKHINYIHTLLFGQRKSKIDHPLFRVLNASNEHSVSSITQKAPKPANELMQITLDLSKTNLKNMWPNNKLFIKTLNKLLEILLRIHLAPKRERQYKEFIESERQDDPGEYTLKQSQKFFSQFYSIRKEQVEKVSKEGSKCKRRQQVVGTGPKQSNSYQENA</sequence>
<accession>A0A0B7NGF9</accession>
<gene>
    <name evidence="2" type="primary">PARPA_11944.1 scaffold 44722</name>
</gene>
<dbReference type="EMBL" id="LN733710">
    <property type="protein sequence ID" value="CEP17646.1"/>
    <property type="molecule type" value="Genomic_DNA"/>
</dbReference>
<name>A0A0B7NGF9_9FUNG</name>
<dbReference type="STRING" id="35722.A0A0B7NGF9"/>
<feature type="compositionally biased region" description="Polar residues" evidence="1">
    <location>
        <begin position="355"/>
        <end position="365"/>
    </location>
</feature>
<dbReference type="AlphaFoldDB" id="A0A0B7NGF9"/>
<reference evidence="2 3" key="1">
    <citation type="submission" date="2014-09" db="EMBL/GenBank/DDBJ databases">
        <authorList>
            <person name="Ellenberger Sabrina"/>
        </authorList>
    </citation>
    <scope>NUCLEOTIDE SEQUENCE [LARGE SCALE GENOMIC DNA]</scope>
    <source>
        <strain evidence="2 3">CBS 412.66</strain>
    </source>
</reference>
<feature type="region of interest" description="Disordered" evidence="1">
    <location>
        <begin position="338"/>
        <end position="365"/>
    </location>
</feature>
<protein>
    <submittedName>
        <fullName evidence="2">Uncharacterized protein</fullName>
    </submittedName>
</protein>
<dbReference type="Proteomes" id="UP000054107">
    <property type="component" value="Unassembled WGS sequence"/>
</dbReference>
<evidence type="ECO:0000313" key="3">
    <source>
        <dbReference type="Proteomes" id="UP000054107"/>
    </source>
</evidence>